<dbReference type="AlphaFoldDB" id="A0A2U0U715"/>
<comment type="caution">
    <text evidence="1">The sequence shown here is derived from an EMBL/GenBank/DDBJ whole genome shotgun (WGS) entry which is preliminary data.</text>
</comment>
<keyword evidence="2" id="KW-1185">Reference proteome</keyword>
<dbReference type="Proteomes" id="UP000245870">
    <property type="component" value="Unassembled WGS sequence"/>
</dbReference>
<reference evidence="1 2" key="1">
    <citation type="submission" date="2018-05" db="EMBL/GenBank/DDBJ databases">
        <title>Genomic Encyclopedia of Type Strains, Phase IV (KMG-IV): sequencing the most valuable type-strain genomes for metagenomic binning, comparative biology and taxonomic classification.</title>
        <authorList>
            <person name="Goeker M."/>
        </authorList>
    </citation>
    <scope>NUCLEOTIDE SEQUENCE [LARGE SCALE GENOMIC DNA]</scope>
    <source>
        <strain evidence="1 2">DSM 100333</strain>
    </source>
</reference>
<gene>
    <name evidence="1" type="ORF">C7379_11360</name>
</gene>
<proteinExistence type="predicted"/>
<organism evidence="1 2">
    <name type="scientific">Hallella colorans</name>
    <dbReference type="NCBI Taxonomy" id="1703337"/>
    <lineage>
        <taxon>Bacteria</taxon>
        <taxon>Pseudomonadati</taxon>
        <taxon>Bacteroidota</taxon>
        <taxon>Bacteroidia</taxon>
        <taxon>Bacteroidales</taxon>
        <taxon>Prevotellaceae</taxon>
        <taxon>Hallella</taxon>
    </lineage>
</organism>
<sequence length="92" mass="10566">MRIGHVSMHKDLLQNGDTCMGGGFWRFDPINARLELSGRSYDFGSPMWDYLLEHDITLKMPDKYHGLSIVYKGNDEAGAPLRISEVFKIEYI</sequence>
<protein>
    <submittedName>
        <fullName evidence="1">Uncharacterized protein</fullName>
    </submittedName>
</protein>
<dbReference type="EMBL" id="QENY01000013">
    <property type="protein sequence ID" value="PVX53398.1"/>
    <property type="molecule type" value="Genomic_DNA"/>
</dbReference>
<evidence type="ECO:0000313" key="1">
    <source>
        <dbReference type="EMBL" id="PVX53398.1"/>
    </source>
</evidence>
<name>A0A2U0U715_9BACT</name>
<accession>A0A2U0U715</accession>
<evidence type="ECO:0000313" key="2">
    <source>
        <dbReference type="Proteomes" id="UP000245870"/>
    </source>
</evidence>